<dbReference type="Gene3D" id="3.40.50.720">
    <property type="entry name" value="NAD(P)-binding Rossmann-like Domain"/>
    <property type="match status" value="1"/>
</dbReference>
<comment type="cofactor">
    <cofactor evidence="1 5">
        <name>Zn(2+)</name>
        <dbReference type="ChEBI" id="CHEBI:29105"/>
    </cofactor>
</comment>
<dbReference type="CDD" id="cd08235">
    <property type="entry name" value="iditol_2_DH_like"/>
    <property type="match status" value="1"/>
</dbReference>
<evidence type="ECO:0000256" key="3">
    <source>
        <dbReference type="ARBA" id="ARBA00022833"/>
    </source>
</evidence>
<keyword evidence="2 5" id="KW-0479">Metal-binding</keyword>
<evidence type="ECO:0000256" key="1">
    <source>
        <dbReference type="ARBA" id="ARBA00001947"/>
    </source>
</evidence>
<dbReference type="GO" id="GO:0008270">
    <property type="term" value="F:zinc ion binding"/>
    <property type="evidence" value="ECO:0007669"/>
    <property type="project" value="InterPro"/>
</dbReference>
<evidence type="ECO:0000313" key="7">
    <source>
        <dbReference type="EMBL" id="AXE39640.1"/>
    </source>
</evidence>
<dbReference type="Gene3D" id="3.90.180.10">
    <property type="entry name" value="Medium-chain alcohol dehydrogenases, catalytic domain"/>
    <property type="match status" value="1"/>
</dbReference>
<evidence type="ECO:0000313" key="8">
    <source>
        <dbReference type="Proteomes" id="UP000251995"/>
    </source>
</evidence>
<proteinExistence type="inferred from homology"/>
<dbReference type="Proteomes" id="UP000251995">
    <property type="component" value="Chromosome"/>
</dbReference>
<gene>
    <name evidence="7" type="ORF">JS278_02502</name>
</gene>
<comment type="similarity">
    <text evidence="5">Belongs to the zinc-containing alcohol dehydrogenase family.</text>
</comment>
<reference evidence="7 8" key="1">
    <citation type="submission" date="2017-12" db="EMBL/GenBank/DDBJ databases">
        <title>The whole genome sequence of the Acidipropionibacterium virtanenii sp. nov. type strain JS278.</title>
        <authorList>
            <person name="Laine P."/>
            <person name="Deptula P."/>
            <person name="Varmanen P."/>
            <person name="Auvinen P."/>
        </authorList>
    </citation>
    <scope>NUCLEOTIDE SEQUENCE [LARGE SCALE GENOMIC DNA]</scope>
    <source>
        <strain evidence="7 8">JS278</strain>
    </source>
</reference>
<dbReference type="InterPro" id="IPR011032">
    <property type="entry name" value="GroES-like_sf"/>
</dbReference>
<name>A0A344UWJ2_9ACTN</name>
<dbReference type="InterPro" id="IPR013149">
    <property type="entry name" value="ADH-like_C"/>
</dbReference>
<dbReference type="Pfam" id="PF08240">
    <property type="entry name" value="ADH_N"/>
    <property type="match status" value="1"/>
</dbReference>
<dbReference type="AlphaFoldDB" id="A0A344UWJ2"/>
<dbReference type="InterPro" id="IPR020843">
    <property type="entry name" value="ER"/>
</dbReference>
<dbReference type="OrthoDB" id="9797931at2"/>
<protein>
    <submittedName>
        <fullName evidence="7">D-arabitol-phosphate dehydrogenase</fullName>
        <ecNumber evidence="7">1.1.1.301</ecNumber>
    </submittedName>
</protein>
<keyword evidence="4 7" id="KW-0560">Oxidoreductase</keyword>
<evidence type="ECO:0000256" key="5">
    <source>
        <dbReference type="RuleBase" id="RU361277"/>
    </source>
</evidence>
<dbReference type="PANTHER" id="PTHR43401:SF2">
    <property type="entry name" value="L-THREONINE 3-DEHYDROGENASE"/>
    <property type="match status" value="1"/>
</dbReference>
<dbReference type="InterPro" id="IPR013154">
    <property type="entry name" value="ADH-like_N"/>
</dbReference>
<evidence type="ECO:0000259" key="6">
    <source>
        <dbReference type="SMART" id="SM00829"/>
    </source>
</evidence>
<dbReference type="SUPFAM" id="SSF50129">
    <property type="entry name" value="GroES-like"/>
    <property type="match status" value="1"/>
</dbReference>
<keyword evidence="8" id="KW-1185">Reference proteome</keyword>
<dbReference type="EC" id="1.1.1.301" evidence="7"/>
<dbReference type="GO" id="GO:0016491">
    <property type="term" value="F:oxidoreductase activity"/>
    <property type="evidence" value="ECO:0007669"/>
    <property type="project" value="UniProtKB-KW"/>
</dbReference>
<sequence>MKAMRFHAPGDVRLEDVPEPECRTDEVKIRVRNCSMCGTDLKTLRNGHHMISRVTTMGHEIAGEIVEVGSGVAGNWAPGDRIQTISNIPCGQCYECRRGWTQICQNQASMGFQYDGGFARHMIVPAAMLRAGGLNRIPDGVGFAEASAAEPFSCAINAQEQLGIEEGDTVVVFGAGPIGCMHVRIARAVHGAGTVILVNHRPGRLAKATALVHPDHAVDSSVVDVVDAVRDLTGCRGADVVITATPAGQNQQQAVEMAARNGRISFFGGLPRTAPTITLDSNLVHYRQLHIHGTNGSTPEQNRQALDHFAAGTVRADDLITDRIPLDDGLRAFDVLAGGDAVKVTVEP</sequence>
<dbReference type="PROSITE" id="PS00059">
    <property type="entry name" value="ADH_ZINC"/>
    <property type="match status" value="1"/>
</dbReference>
<accession>A0A344UWJ2</accession>
<dbReference type="Pfam" id="PF00107">
    <property type="entry name" value="ADH_zinc_N"/>
    <property type="match status" value="1"/>
</dbReference>
<keyword evidence="3 5" id="KW-0862">Zinc</keyword>
<dbReference type="InterPro" id="IPR050129">
    <property type="entry name" value="Zn_alcohol_dh"/>
</dbReference>
<evidence type="ECO:0000256" key="4">
    <source>
        <dbReference type="ARBA" id="ARBA00023002"/>
    </source>
</evidence>
<dbReference type="InterPro" id="IPR002328">
    <property type="entry name" value="ADH_Zn_CS"/>
</dbReference>
<feature type="domain" description="Enoyl reductase (ER)" evidence="6">
    <location>
        <begin position="7"/>
        <end position="346"/>
    </location>
</feature>
<dbReference type="PANTHER" id="PTHR43401">
    <property type="entry name" value="L-THREONINE 3-DEHYDROGENASE"/>
    <property type="match status" value="1"/>
</dbReference>
<dbReference type="InterPro" id="IPR036291">
    <property type="entry name" value="NAD(P)-bd_dom_sf"/>
</dbReference>
<evidence type="ECO:0000256" key="2">
    <source>
        <dbReference type="ARBA" id="ARBA00022723"/>
    </source>
</evidence>
<organism evidence="7 8">
    <name type="scientific">Acidipropionibacterium virtanenii</name>
    <dbReference type="NCBI Taxonomy" id="2057246"/>
    <lineage>
        <taxon>Bacteria</taxon>
        <taxon>Bacillati</taxon>
        <taxon>Actinomycetota</taxon>
        <taxon>Actinomycetes</taxon>
        <taxon>Propionibacteriales</taxon>
        <taxon>Propionibacteriaceae</taxon>
        <taxon>Acidipropionibacterium</taxon>
    </lineage>
</organism>
<dbReference type="SUPFAM" id="SSF51735">
    <property type="entry name" value="NAD(P)-binding Rossmann-fold domains"/>
    <property type="match status" value="1"/>
</dbReference>
<dbReference type="RefSeq" id="WP_114045487.1">
    <property type="nucleotide sequence ID" value="NZ_CP025198.1"/>
</dbReference>
<dbReference type="KEGG" id="acij:JS278_02502"/>
<dbReference type="SMART" id="SM00829">
    <property type="entry name" value="PKS_ER"/>
    <property type="match status" value="1"/>
</dbReference>
<dbReference type="EMBL" id="CP025198">
    <property type="protein sequence ID" value="AXE39640.1"/>
    <property type="molecule type" value="Genomic_DNA"/>
</dbReference>